<protein>
    <submittedName>
        <fullName evidence="1">Uncharacterized protein</fullName>
    </submittedName>
</protein>
<dbReference type="AlphaFoldDB" id="A0A1X2IF29"/>
<name>A0A1X2IF29_9FUNG</name>
<comment type="caution">
    <text evidence="1">The sequence shown here is derived from an EMBL/GenBank/DDBJ whole genome shotgun (WGS) entry which is preliminary data.</text>
</comment>
<dbReference type="EMBL" id="MCGE01000013">
    <property type="protein sequence ID" value="ORZ15324.1"/>
    <property type="molecule type" value="Genomic_DNA"/>
</dbReference>
<proteinExistence type="predicted"/>
<reference evidence="1 2" key="1">
    <citation type="submission" date="2016-07" db="EMBL/GenBank/DDBJ databases">
        <title>Pervasive Adenine N6-methylation of Active Genes in Fungi.</title>
        <authorList>
            <consortium name="DOE Joint Genome Institute"/>
            <person name="Mondo S.J."/>
            <person name="Dannebaum R.O."/>
            <person name="Kuo R.C."/>
            <person name="Labutti K."/>
            <person name="Haridas S."/>
            <person name="Kuo A."/>
            <person name="Salamov A."/>
            <person name="Ahrendt S.R."/>
            <person name="Lipzen A."/>
            <person name="Sullivan W."/>
            <person name="Andreopoulos W.B."/>
            <person name="Clum A."/>
            <person name="Lindquist E."/>
            <person name="Daum C."/>
            <person name="Ramamoorthy G.K."/>
            <person name="Gryganskyi A."/>
            <person name="Culley D."/>
            <person name="Magnuson J.K."/>
            <person name="James T.Y."/>
            <person name="O'Malley M.A."/>
            <person name="Stajich J.E."/>
            <person name="Spatafora J.W."/>
            <person name="Visel A."/>
            <person name="Grigoriev I.V."/>
        </authorList>
    </citation>
    <scope>NUCLEOTIDE SEQUENCE [LARGE SCALE GENOMIC DNA]</scope>
    <source>
        <strain evidence="1 2">NRRL 1336</strain>
    </source>
</reference>
<accession>A0A1X2IF29</accession>
<keyword evidence="2" id="KW-1185">Reference proteome</keyword>
<evidence type="ECO:0000313" key="1">
    <source>
        <dbReference type="EMBL" id="ORZ15324.1"/>
    </source>
</evidence>
<gene>
    <name evidence="1" type="ORF">BCR42DRAFT_438502</name>
</gene>
<organism evidence="1 2">
    <name type="scientific">Absidia repens</name>
    <dbReference type="NCBI Taxonomy" id="90262"/>
    <lineage>
        <taxon>Eukaryota</taxon>
        <taxon>Fungi</taxon>
        <taxon>Fungi incertae sedis</taxon>
        <taxon>Mucoromycota</taxon>
        <taxon>Mucoromycotina</taxon>
        <taxon>Mucoromycetes</taxon>
        <taxon>Mucorales</taxon>
        <taxon>Cunninghamellaceae</taxon>
        <taxon>Absidia</taxon>
    </lineage>
</organism>
<dbReference type="Proteomes" id="UP000193560">
    <property type="component" value="Unassembled WGS sequence"/>
</dbReference>
<evidence type="ECO:0000313" key="2">
    <source>
        <dbReference type="Proteomes" id="UP000193560"/>
    </source>
</evidence>
<sequence length="185" mass="21129">MASLSLLDKALRAAERLLSANANRSYKNMVSLYSTMLLGDMVAQSEQYSNEYSSSASQEPYCFEKVIDLVTHHFPFSARIQSMPTHMMLEEIRDIAWEIEACVIETITYMVNDLEVNPYTIRCYVDLPAVMRLRAQKYFDDQLIDLGVPINHVSVRPFMKGLLAHRWELFATSLESSSSPLSSIF</sequence>